<evidence type="ECO:0000313" key="8">
    <source>
        <dbReference type="Proteomes" id="UP001604277"/>
    </source>
</evidence>
<feature type="region of interest" description="Disordered" evidence="5">
    <location>
        <begin position="1"/>
        <end position="30"/>
    </location>
</feature>
<accession>A0ABD1W3F4</accession>
<dbReference type="Gene3D" id="3.30.40.10">
    <property type="entry name" value="Zinc/RING finger domain, C3HC4 (zinc finger)"/>
    <property type="match status" value="1"/>
</dbReference>
<feature type="compositionally biased region" description="Gly residues" evidence="5">
    <location>
        <begin position="14"/>
        <end position="27"/>
    </location>
</feature>
<dbReference type="Proteomes" id="UP001604277">
    <property type="component" value="Unassembled WGS sequence"/>
</dbReference>
<name>A0ABD1W3F4_9LAMI</name>
<dbReference type="PROSITE" id="PS51044">
    <property type="entry name" value="ZF_SP_RING"/>
    <property type="match status" value="1"/>
</dbReference>
<keyword evidence="1" id="KW-0479">Metal-binding</keyword>
<dbReference type="GO" id="GO:0008270">
    <property type="term" value="F:zinc ion binding"/>
    <property type="evidence" value="ECO:0007669"/>
    <property type="project" value="UniProtKB-KW"/>
</dbReference>
<keyword evidence="3" id="KW-0862">Zinc</keyword>
<dbReference type="InterPro" id="IPR004181">
    <property type="entry name" value="Znf_MIZ"/>
</dbReference>
<evidence type="ECO:0000256" key="2">
    <source>
        <dbReference type="ARBA" id="ARBA00022771"/>
    </source>
</evidence>
<feature type="domain" description="SP-RING-type" evidence="6">
    <location>
        <begin position="313"/>
        <end position="394"/>
    </location>
</feature>
<keyword evidence="2 4" id="KW-0863">Zinc-finger</keyword>
<gene>
    <name evidence="7" type="ORF">Fot_13431</name>
</gene>
<evidence type="ECO:0000259" key="6">
    <source>
        <dbReference type="PROSITE" id="PS51044"/>
    </source>
</evidence>
<feature type="region of interest" description="Disordered" evidence="5">
    <location>
        <begin position="462"/>
        <end position="492"/>
    </location>
</feature>
<dbReference type="Pfam" id="PF02891">
    <property type="entry name" value="zf-MIZ"/>
    <property type="match status" value="1"/>
</dbReference>
<dbReference type="EMBL" id="JBFOLJ010000004">
    <property type="protein sequence ID" value="KAL2544198.1"/>
    <property type="molecule type" value="Genomic_DNA"/>
</dbReference>
<evidence type="ECO:0000256" key="1">
    <source>
        <dbReference type="ARBA" id="ARBA00022723"/>
    </source>
</evidence>
<dbReference type="InterPro" id="IPR013083">
    <property type="entry name" value="Znf_RING/FYVE/PHD"/>
</dbReference>
<keyword evidence="8" id="KW-1185">Reference proteome</keyword>
<dbReference type="CDD" id="cd16650">
    <property type="entry name" value="SP-RING_PIAS-like"/>
    <property type="match status" value="1"/>
</dbReference>
<dbReference type="AlphaFoldDB" id="A0ABD1W3F4"/>
<evidence type="ECO:0000313" key="7">
    <source>
        <dbReference type="EMBL" id="KAL2544198.1"/>
    </source>
</evidence>
<comment type="caution">
    <text evidence="7">The sequence shown here is derived from an EMBL/GenBank/DDBJ whole genome shotgun (WGS) entry which is preliminary data.</text>
</comment>
<organism evidence="7 8">
    <name type="scientific">Forsythia ovata</name>
    <dbReference type="NCBI Taxonomy" id="205694"/>
    <lineage>
        <taxon>Eukaryota</taxon>
        <taxon>Viridiplantae</taxon>
        <taxon>Streptophyta</taxon>
        <taxon>Embryophyta</taxon>
        <taxon>Tracheophyta</taxon>
        <taxon>Spermatophyta</taxon>
        <taxon>Magnoliopsida</taxon>
        <taxon>eudicotyledons</taxon>
        <taxon>Gunneridae</taxon>
        <taxon>Pentapetalae</taxon>
        <taxon>asterids</taxon>
        <taxon>lamiids</taxon>
        <taxon>Lamiales</taxon>
        <taxon>Oleaceae</taxon>
        <taxon>Forsythieae</taxon>
        <taxon>Forsythia</taxon>
    </lineage>
</organism>
<sequence length="910" mass="98596">MTEVTPAPMAGTETMGGGRDGGGGGGEVETNNALNASHVNSFRISAVADRLAIHVRAAPKNDTIEFVNLCLSLARGIDFSISNQEVPSRAKDLPSLLKQVCQCKNDAVVQAAVMVLMISVKSACESGWFSERDSEELQNLAKEIACNFCSVSNFNTEPTSSLPVISTIMSRFYPTMKMGHIFAFLEIQPGYGTYVRDFQISKNAKFSREDKIRLFVVQADSIETSSCLISPPKVNFLLNGKGVERRTNLYTDTGPQIPTLVTHMLKYGSNLLQAVGDFNGNYIIAVAFMSAISTPNINVLQDYVQHVPATTDSDSEIIEGASRISINCPISFTRIKTPVKGHSCKHLQCFDFDNYVDINSRRPSWRCPHCNQHVCFTDIRLDQNMAKVLKEVGPNATEVIISSDGSWNAVMETDDATKKPEDKTSNVGHDASSEIESAGLADAPVEILDLTEIDDVIDGVATRESEDRKLSPTTRQSLSMTKTPSVNPQMANTNDVNQNIAQIEDEFWSGIYLSTFGTGTSNVRSNPPIAGVSNQELEVFHGNVPLATSVPESETALPNNLQLQQYQFGNPNMSNEYGRLPSISSHVTRTPIAIQALPAQTPTSILQQRSRNCTNTFMQDSPSAASQASPSTRLVPNGFSTLHSTPSQVSQMPSSSLQQYSVIQQNRSVPSVRPSQHNIGLQTPNQVPNAYRVSNERQSSSPLQMANLAASHAMNQSFGQVQSSIQPSANFLGPQMHGVGSQTGVDRSAGIVGSQQPRLMIPNQRNGQMARPVETSRAHPYSLNADARRMPSVAHQIENTGGTSLPGTRTDAYDQADQNWRPTARMRGALSGQAYSDAFNQFILRPTMQPQAARPISNAGSLPGNVPAPLQVPLMADRVALGPQLPNYPSRGQASRPRLSGVSPEGSSGN</sequence>
<feature type="compositionally biased region" description="Polar residues" evidence="5">
    <location>
        <begin position="471"/>
        <end position="492"/>
    </location>
</feature>
<dbReference type="GO" id="GO:0019789">
    <property type="term" value="F:SUMO transferase activity"/>
    <property type="evidence" value="ECO:0007669"/>
    <property type="project" value="UniProtKB-ARBA"/>
</dbReference>
<evidence type="ECO:0000256" key="5">
    <source>
        <dbReference type="SAM" id="MobiDB-lite"/>
    </source>
</evidence>
<proteinExistence type="predicted"/>
<dbReference type="GO" id="GO:0016925">
    <property type="term" value="P:protein sumoylation"/>
    <property type="evidence" value="ECO:0007669"/>
    <property type="project" value="UniProtKB-ARBA"/>
</dbReference>
<evidence type="ECO:0000256" key="3">
    <source>
        <dbReference type="ARBA" id="ARBA00022833"/>
    </source>
</evidence>
<reference evidence="8" key="1">
    <citation type="submission" date="2024-07" db="EMBL/GenBank/DDBJ databases">
        <title>Two chromosome-level genome assemblies of Korean endemic species Abeliophyllum distichum and Forsythia ovata (Oleaceae).</title>
        <authorList>
            <person name="Jang H."/>
        </authorList>
    </citation>
    <scope>NUCLEOTIDE SEQUENCE [LARGE SCALE GENOMIC DNA]</scope>
</reference>
<protein>
    <submittedName>
        <fullName evidence="7">E4 SUMO-protein ligase PIAL2-like</fullName>
    </submittedName>
</protein>
<feature type="region of interest" description="Disordered" evidence="5">
    <location>
        <begin position="882"/>
        <end position="910"/>
    </location>
</feature>
<evidence type="ECO:0000256" key="4">
    <source>
        <dbReference type="PROSITE-ProRule" id="PRU00452"/>
    </source>
</evidence>
<dbReference type="PANTHER" id="PTHR10782:SF4">
    <property type="entry name" value="TONALLI, ISOFORM E"/>
    <property type="match status" value="1"/>
</dbReference>
<dbReference type="PANTHER" id="PTHR10782">
    <property type="entry name" value="ZINC FINGER MIZ DOMAIN-CONTAINING PROTEIN"/>
    <property type="match status" value="1"/>
</dbReference>